<reference evidence="9" key="1">
    <citation type="submission" date="2020-10" db="EMBL/GenBank/DDBJ databases">
        <authorList>
            <person name="Gilroy R."/>
        </authorList>
    </citation>
    <scope>NUCLEOTIDE SEQUENCE</scope>
    <source>
        <strain evidence="9">ChiGjej1B1-24693</strain>
    </source>
</reference>
<name>A0A9D1GWL2_9ACTN</name>
<evidence type="ECO:0000313" key="9">
    <source>
        <dbReference type="EMBL" id="HIT73975.1"/>
    </source>
</evidence>
<feature type="transmembrane region" description="Helical" evidence="7">
    <location>
        <begin position="71"/>
        <end position="94"/>
    </location>
</feature>
<evidence type="ECO:0000256" key="4">
    <source>
        <dbReference type="ARBA" id="ARBA00022692"/>
    </source>
</evidence>
<evidence type="ECO:0000256" key="5">
    <source>
        <dbReference type="ARBA" id="ARBA00022989"/>
    </source>
</evidence>
<sequence length="300" mass="33361">MKLEKYSFVVLSLLLPMGFFLVFVMSPYLQAMYYSFTDWQGFSAEMNFIGLDNYTRLLHDERFWQASLNNVFLGVLSPLITIGLALFFAAMLNFGASSRRLGRIEGARGTQIYRVIYFFPQVLSIAITAVLWQSVFNPVNGILTSVVRFLGLPERVWLNDPSIALWCVLVVGVWGGVGFYMIILSAAMAGVPREHYEAALIDGASKWSQFWHITVPSIRETILLCLIYSVIGSLDSFALVQIMTVGPGGPDGATTVMGYLLYEEAFMKSNYGYASAIGVFLALLSIVIALGARFLAREKN</sequence>
<dbReference type="GO" id="GO:0005886">
    <property type="term" value="C:plasma membrane"/>
    <property type="evidence" value="ECO:0007669"/>
    <property type="project" value="UniProtKB-SubCell"/>
</dbReference>
<feature type="transmembrane region" description="Helical" evidence="7">
    <location>
        <begin position="115"/>
        <end position="135"/>
    </location>
</feature>
<dbReference type="AlphaFoldDB" id="A0A9D1GWL2"/>
<evidence type="ECO:0000256" key="7">
    <source>
        <dbReference type="RuleBase" id="RU363032"/>
    </source>
</evidence>
<dbReference type="PANTHER" id="PTHR30193">
    <property type="entry name" value="ABC TRANSPORTER PERMEASE PROTEIN"/>
    <property type="match status" value="1"/>
</dbReference>
<keyword evidence="5 7" id="KW-1133">Transmembrane helix</keyword>
<evidence type="ECO:0000256" key="3">
    <source>
        <dbReference type="ARBA" id="ARBA00022475"/>
    </source>
</evidence>
<keyword evidence="4 7" id="KW-0812">Transmembrane</keyword>
<dbReference type="GO" id="GO:0055085">
    <property type="term" value="P:transmembrane transport"/>
    <property type="evidence" value="ECO:0007669"/>
    <property type="project" value="InterPro"/>
</dbReference>
<dbReference type="InterPro" id="IPR000515">
    <property type="entry name" value="MetI-like"/>
</dbReference>
<comment type="similarity">
    <text evidence="7">Belongs to the binding-protein-dependent transport system permease family.</text>
</comment>
<dbReference type="PANTHER" id="PTHR30193:SF41">
    <property type="entry name" value="DIACETYLCHITOBIOSE UPTAKE SYSTEM PERMEASE PROTEIN NGCF"/>
    <property type="match status" value="1"/>
</dbReference>
<protein>
    <submittedName>
        <fullName evidence="9">Sugar ABC transporter permease</fullName>
    </submittedName>
</protein>
<dbReference type="PROSITE" id="PS50928">
    <property type="entry name" value="ABC_TM1"/>
    <property type="match status" value="1"/>
</dbReference>
<dbReference type="Pfam" id="PF00528">
    <property type="entry name" value="BPD_transp_1"/>
    <property type="match status" value="1"/>
</dbReference>
<evidence type="ECO:0000313" key="10">
    <source>
        <dbReference type="Proteomes" id="UP000886842"/>
    </source>
</evidence>
<comment type="caution">
    <text evidence="9">The sequence shown here is derived from an EMBL/GenBank/DDBJ whole genome shotgun (WGS) entry which is preliminary data.</text>
</comment>
<organism evidence="9 10">
    <name type="scientific">Candidatus Avipropionibacterium avicola</name>
    <dbReference type="NCBI Taxonomy" id="2840701"/>
    <lineage>
        <taxon>Bacteria</taxon>
        <taxon>Bacillati</taxon>
        <taxon>Actinomycetota</taxon>
        <taxon>Actinomycetes</taxon>
        <taxon>Propionibacteriales</taxon>
        <taxon>Propionibacteriaceae</taxon>
        <taxon>Propionibacteriaceae incertae sedis</taxon>
        <taxon>Candidatus Avipropionibacterium</taxon>
    </lineage>
</organism>
<evidence type="ECO:0000256" key="1">
    <source>
        <dbReference type="ARBA" id="ARBA00004651"/>
    </source>
</evidence>
<comment type="subcellular location">
    <subcellularLocation>
        <location evidence="1 7">Cell membrane</location>
        <topology evidence="1 7">Multi-pass membrane protein</topology>
    </subcellularLocation>
</comment>
<dbReference type="Proteomes" id="UP000886842">
    <property type="component" value="Unassembled WGS sequence"/>
</dbReference>
<dbReference type="SUPFAM" id="SSF161098">
    <property type="entry name" value="MetI-like"/>
    <property type="match status" value="1"/>
</dbReference>
<dbReference type="CDD" id="cd06261">
    <property type="entry name" value="TM_PBP2"/>
    <property type="match status" value="1"/>
</dbReference>
<dbReference type="InterPro" id="IPR051393">
    <property type="entry name" value="ABC_transporter_permease"/>
</dbReference>
<keyword evidence="3" id="KW-1003">Cell membrane</keyword>
<keyword evidence="2 7" id="KW-0813">Transport</keyword>
<feature type="transmembrane region" description="Helical" evidence="7">
    <location>
        <begin position="7"/>
        <end position="29"/>
    </location>
</feature>
<dbReference type="Gene3D" id="1.10.3720.10">
    <property type="entry name" value="MetI-like"/>
    <property type="match status" value="1"/>
</dbReference>
<dbReference type="EMBL" id="DVLP01000005">
    <property type="protein sequence ID" value="HIT73975.1"/>
    <property type="molecule type" value="Genomic_DNA"/>
</dbReference>
<evidence type="ECO:0000256" key="6">
    <source>
        <dbReference type="ARBA" id="ARBA00023136"/>
    </source>
</evidence>
<proteinExistence type="inferred from homology"/>
<accession>A0A9D1GWL2</accession>
<reference evidence="9" key="2">
    <citation type="journal article" date="2021" name="PeerJ">
        <title>Extensive microbial diversity within the chicken gut microbiome revealed by metagenomics and culture.</title>
        <authorList>
            <person name="Gilroy R."/>
            <person name="Ravi A."/>
            <person name="Getino M."/>
            <person name="Pursley I."/>
            <person name="Horton D.L."/>
            <person name="Alikhan N.F."/>
            <person name="Baker D."/>
            <person name="Gharbi K."/>
            <person name="Hall N."/>
            <person name="Watson M."/>
            <person name="Adriaenssens E.M."/>
            <person name="Foster-Nyarko E."/>
            <person name="Jarju S."/>
            <person name="Secka A."/>
            <person name="Antonio M."/>
            <person name="Oren A."/>
            <person name="Chaudhuri R.R."/>
            <person name="La Ragione R."/>
            <person name="Hildebrand F."/>
            <person name="Pallen M.J."/>
        </authorList>
    </citation>
    <scope>NUCLEOTIDE SEQUENCE</scope>
    <source>
        <strain evidence="9">ChiGjej1B1-24693</strain>
    </source>
</reference>
<dbReference type="InterPro" id="IPR035906">
    <property type="entry name" value="MetI-like_sf"/>
</dbReference>
<evidence type="ECO:0000259" key="8">
    <source>
        <dbReference type="PROSITE" id="PS50928"/>
    </source>
</evidence>
<evidence type="ECO:0000256" key="2">
    <source>
        <dbReference type="ARBA" id="ARBA00022448"/>
    </source>
</evidence>
<feature type="transmembrane region" description="Helical" evidence="7">
    <location>
        <begin position="222"/>
        <end position="243"/>
    </location>
</feature>
<feature type="transmembrane region" description="Helical" evidence="7">
    <location>
        <begin position="163"/>
        <end position="183"/>
    </location>
</feature>
<gene>
    <name evidence="9" type="ORF">IAA98_00135</name>
</gene>
<keyword evidence="6 7" id="KW-0472">Membrane</keyword>
<feature type="domain" description="ABC transmembrane type-1" evidence="8">
    <location>
        <begin position="67"/>
        <end position="292"/>
    </location>
</feature>
<feature type="transmembrane region" description="Helical" evidence="7">
    <location>
        <begin position="271"/>
        <end position="296"/>
    </location>
</feature>